<dbReference type="PANTHER" id="PTHR37312">
    <property type="entry name" value="MEMBRANE-BOUND ACYLTRANSFERASE YKRP-RELATED"/>
    <property type="match status" value="1"/>
</dbReference>
<keyword evidence="1" id="KW-0812">Transmembrane</keyword>
<dbReference type="Proteomes" id="UP000783102">
    <property type="component" value="Unassembled WGS sequence"/>
</dbReference>
<dbReference type="EMBL" id="JAANEY010000001">
    <property type="protein sequence ID" value="MBT8552088.1"/>
    <property type="molecule type" value="Genomic_DNA"/>
</dbReference>
<name>A0A9Q2WJJ5_9BURK</name>
<evidence type="ECO:0000259" key="2">
    <source>
        <dbReference type="Pfam" id="PF01757"/>
    </source>
</evidence>
<feature type="transmembrane region" description="Helical" evidence="1">
    <location>
        <begin position="16"/>
        <end position="36"/>
    </location>
</feature>
<dbReference type="GO" id="GO:0016747">
    <property type="term" value="F:acyltransferase activity, transferring groups other than amino-acyl groups"/>
    <property type="evidence" value="ECO:0007669"/>
    <property type="project" value="InterPro"/>
</dbReference>
<feature type="transmembrane region" description="Helical" evidence="1">
    <location>
        <begin position="261"/>
        <end position="282"/>
    </location>
</feature>
<feature type="transmembrane region" description="Helical" evidence="1">
    <location>
        <begin position="220"/>
        <end position="241"/>
    </location>
</feature>
<comment type="caution">
    <text evidence="3">The sequence shown here is derived from an EMBL/GenBank/DDBJ whole genome shotgun (WGS) entry which is preliminary data.</text>
</comment>
<feature type="transmembrane region" description="Helical" evidence="1">
    <location>
        <begin position="316"/>
        <end position="343"/>
    </location>
</feature>
<dbReference type="Pfam" id="PF01757">
    <property type="entry name" value="Acyl_transf_3"/>
    <property type="match status" value="1"/>
</dbReference>
<organism evidence="3 4">
    <name type="scientific">Polynucleobacter paneuropaeus</name>
    <dbReference type="NCBI Taxonomy" id="2527775"/>
    <lineage>
        <taxon>Bacteria</taxon>
        <taxon>Pseudomonadati</taxon>
        <taxon>Pseudomonadota</taxon>
        <taxon>Betaproteobacteria</taxon>
        <taxon>Burkholderiales</taxon>
        <taxon>Burkholderiaceae</taxon>
        <taxon>Polynucleobacter</taxon>
    </lineage>
</organism>
<feature type="transmembrane region" description="Helical" evidence="1">
    <location>
        <begin position="93"/>
        <end position="111"/>
    </location>
</feature>
<keyword evidence="1" id="KW-0472">Membrane</keyword>
<dbReference type="InterPro" id="IPR052734">
    <property type="entry name" value="Nod_factor_acetyltransferase"/>
</dbReference>
<evidence type="ECO:0000313" key="3">
    <source>
        <dbReference type="EMBL" id="MBT8552088.1"/>
    </source>
</evidence>
<reference evidence="3" key="1">
    <citation type="journal article" date="2021" name="Genome Biol. Evol.">
        <title>Continental-Scale Gene Flow Prevents Allopatric Divergence of Pelagic Freshwater Bacteria.</title>
        <authorList>
            <person name="Hoetzinger M."/>
            <person name="Pitt A."/>
            <person name="Huemer A."/>
            <person name="Hahn M.W."/>
        </authorList>
    </citation>
    <scope>NUCLEOTIDE SEQUENCE</scope>
    <source>
        <strain evidence="3">SM1-W8</strain>
    </source>
</reference>
<dbReference type="PANTHER" id="PTHR37312:SF1">
    <property type="entry name" value="MEMBRANE-BOUND ACYLTRANSFERASE YKRP-RELATED"/>
    <property type="match status" value="1"/>
</dbReference>
<protein>
    <submittedName>
        <fullName evidence="3">Acyltransferase family protein</fullName>
    </submittedName>
</protein>
<proteinExistence type="predicted"/>
<feature type="transmembrane region" description="Helical" evidence="1">
    <location>
        <begin position="131"/>
        <end position="155"/>
    </location>
</feature>
<keyword evidence="3" id="KW-0808">Transferase</keyword>
<evidence type="ECO:0000313" key="4">
    <source>
        <dbReference type="Proteomes" id="UP000783102"/>
    </source>
</evidence>
<feature type="transmembrane region" description="Helical" evidence="1">
    <location>
        <begin position="167"/>
        <end position="188"/>
    </location>
</feature>
<dbReference type="InterPro" id="IPR002656">
    <property type="entry name" value="Acyl_transf_3_dom"/>
</dbReference>
<dbReference type="AlphaFoldDB" id="A0A9Q2WJJ5"/>
<gene>
    <name evidence="3" type="ORF">G6731_08985</name>
</gene>
<evidence type="ECO:0000256" key="1">
    <source>
        <dbReference type="SAM" id="Phobius"/>
    </source>
</evidence>
<feature type="transmembrane region" description="Helical" evidence="1">
    <location>
        <begin position="194"/>
        <end position="215"/>
    </location>
</feature>
<feature type="transmembrane region" description="Helical" evidence="1">
    <location>
        <begin position="48"/>
        <end position="73"/>
    </location>
</feature>
<accession>A0A9Q2WJJ5</accession>
<sequence length="355" mass="40359">MPDIAIKQIRNQSLDFYKGIAIMLVIIGHTLQYRVYPDNFDSSWAFKIIYSFHMPLFVFLSGAVASTWLTFYFDPIPIGEKLLIYSDRLKKSAIRLLIPFASWTIVKYYAWGMDTGPVNYLIEVFKRPDNSLWFLLAIFYCIVIFSTLCLLVGCIDTSKIALKVNRNISLANSTTAKLVIVLIFWLLIKKHLPSFFGVGLAKEYLTYFILGSLLFRHIDLYISTILRLIPYIIFLILIPAWDRIKPFNYSGFYGGNFGGYLFSFTIAITGSFIVLDLSNILIKQAPKVFISAVAKLGKMSLGIYALHTYFLETSPIIFAPTIISLIITYIILWIPGLNLILLGESKGLIQSPRSV</sequence>
<keyword evidence="3" id="KW-0012">Acyltransferase</keyword>
<keyword evidence="1" id="KW-1133">Transmembrane helix</keyword>
<feature type="transmembrane region" description="Helical" evidence="1">
    <location>
        <begin position="289"/>
        <end position="310"/>
    </location>
</feature>
<feature type="domain" description="Acyltransferase 3" evidence="2">
    <location>
        <begin position="12"/>
        <end position="335"/>
    </location>
</feature>